<dbReference type="Gene3D" id="1.20.120.1490">
    <property type="match status" value="1"/>
</dbReference>
<sequence length="146" mass="16324">MKKLVLILGLLPLTAMAEPSHDGRHGGGKPPMHFFGEADGEQHLPPILNKLDLSEKQEAEIKSLMKTRFSDGDSRAKADHASRAELHALSFSPDYSEEKAKALFEKSTALHQQLVLEKAKLDHEIFMLLTTDQQEKLKAELGKFDH</sequence>
<dbReference type="CDD" id="cd09916">
    <property type="entry name" value="CpxP_like"/>
    <property type="match status" value="1"/>
</dbReference>
<dbReference type="InterPro" id="IPR012899">
    <property type="entry name" value="LTXXQ"/>
</dbReference>
<feature type="signal peptide" evidence="6">
    <location>
        <begin position="1"/>
        <end position="17"/>
    </location>
</feature>
<keyword evidence="3 6" id="KW-0732">Signal</keyword>
<gene>
    <name evidence="7" type="ORF">IE877_17770</name>
</gene>
<keyword evidence="4" id="KW-0574">Periplasm</keyword>
<evidence type="ECO:0000256" key="2">
    <source>
        <dbReference type="ARBA" id="ARBA00008441"/>
    </source>
</evidence>
<evidence type="ECO:0000256" key="6">
    <source>
        <dbReference type="SAM" id="SignalP"/>
    </source>
</evidence>
<dbReference type="Proteomes" id="UP000652176">
    <property type="component" value="Unassembled WGS sequence"/>
</dbReference>
<feature type="chain" id="PRO_5045990421" evidence="6">
    <location>
        <begin position="18"/>
        <end position="146"/>
    </location>
</feature>
<organism evidence="7 8">
    <name type="scientific">Methylomonas albis</name>
    <dbReference type="NCBI Taxonomy" id="1854563"/>
    <lineage>
        <taxon>Bacteria</taxon>
        <taxon>Pseudomonadati</taxon>
        <taxon>Pseudomonadota</taxon>
        <taxon>Gammaproteobacteria</taxon>
        <taxon>Methylococcales</taxon>
        <taxon>Methylococcaceae</taxon>
        <taxon>Methylomonas</taxon>
    </lineage>
</organism>
<dbReference type="RefSeq" id="WP_192375953.1">
    <property type="nucleotide sequence ID" value="NZ_CAJHIV010000001.1"/>
</dbReference>
<dbReference type="PANTHER" id="PTHR38102:SF1">
    <property type="entry name" value="PERIPLASMIC CHAPERONE SPY"/>
    <property type="match status" value="1"/>
</dbReference>
<proteinExistence type="inferred from homology"/>
<dbReference type="PANTHER" id="PTHR38102">
    <property type="entry name" value="PERIPLASMIC CHAPERONE SPY"/>
    <property type="match status" value="1"/>
</dbReference>
<dbReference type="EMBL" id="JACXSS010000001">
    <property type="protein sequence ID" value="MBD9357691.1"/>
    <property type="molecule type" value="Genomic_DNA"/>
</dbReference>
<feature type="region of interest" description="Disordered" evidence="5">
    <location>
        <begin position="19"/>
        <end position="39"/>
    </location>
</feature>
<evidence type="ECO:0000313" key="7">
    <source>
        <dbReference type="EMBL" id="MBD9357691.1"/>
    </source>
</evidence>
<dbReference type="InterPro" id="IPR052211">
    <property type="entry name" value="Cpx_auxiliary_protein"/>
</dbReference>
<comment type="subcellular location">
    <subcellularLocation>
        <location evidence="1">Periplasm</location>
    </subcellularLocation>
</comment>
<accession>A0ABR9D3K4</accession>
<name>A0ABR9D3K4_9GAMM</name>
<dbReference type="Pfam" id="PF07813">
    <property type="entry name" value="LTXXQ"/>
    <property type="match status" value="1"/>
</dbReference>
<comment type="caution">
    <text evidence="7">The sequence shown here is derived from an EMBL/GenBank/DDBJ whole genome shotgun (WGS) entry which is preliminary data.</text>
</comment>
<evidence type="ECO:0000256" key="1">
    <source>
        <dbReference type="ARBA" id="ARBA00004418"/>
    </source>
</evidence>
<keyword evidence="8" id="KW-1185">Reference proteome</keyword>
<evidence type="ECO:0000256" key="5">
    <source>
        <dbReference type="SAM" id="MobiDB-lite"/>
    </source>
</evidence>
<evidence type="ECO:0000256" key="3">
    <source>
        <dbReference type="ARBA" id="ARBA00022729"/>
    </source>
</evidence>
<comment type="similarity">
    <text evidence="2">Belongs to the CpxP/Spy family.</text>
</comment>
<evidence type="ECO:0000313" key="8">
    <source>
        <dbReference type="Proteomes" id="UP000652176"/>
    </source>
</evidence>
<reference evidence="7 8" key="1">
    <citation type="submission" date="2020-09" db="EMBL/GenBank/DDBJ databases">
        <title>Methylomonas albis sp. nov. and Methylomonas fluvii sp. nov.: Two cold-adapted methanotrophs from the River Elbe and an amended description of Methylovulum psychrotolerans strain Eb1.</title>
        <authorList>
            <person name="Bussmann I.K."/>
            <person name="Klings K.-W."/>
            <person name="Warnstedt J."/>
            <person name="Hoppert M."/>
            <person name="Saborowski A."/>
            <person name="Horn F."/>
            <person name="Liebner S."/>
        </authorList>
    </citation>
    <scope>NUCLEOTIDE SEQUENCE [LARGE SCALE GENOMIC DNA]</scope>
    <source>
        <strain evidence="7 8">EbA</strain>
    </source>
</reference>
<evidence type="ECO:0000256" key="4">
    <source>
        <dbReference type="ARBA" id="ARBA00022764"/>
    </source>
</evidence>
<protein>
    <submittedName>
        <fullName evidence="7">Spy/CpxP family protein refolding chaperone</fullName>
    </submittedName>
</protein>